<reference evidence="1 2" key="1">
    <citation type="submission" date="2024-04" db="EMBL/GenBank/DDBJ databases">
        <title>Complete genome sequence of Bacillus mobilis strains derived from soil.</title>
        <authorList>
            <person name="Jung H."/>
            <person name="Choi S."/>
            <person name="Kim Y."/>
            <person name="Han J.A."/>
            <person name="Kim E.Y."/>
            <person name="Lee H.-S."/>
        </authorList>
    </citation>
    <scope>NUCLEOTIDE SEQUENCE [LARGE SCALE GENOMIC DNA]</scope>
    <source>
        <strain evidence="1 2">IMGN7</strain>
    </source>
</reference>
<dbReference type="Pfam" id="PF13238">
    <property type="entry name" value="AAA_18"/>
    <property type="match status" value="1"/>
</dbReference>
<name>A0ABZ2VV35_9BACI</name>
<keyword evidence="1" id="KW-0418">Kinase</keyword>
<dbReference type="Proteomes" id="UP001485505">
    <property type="component" value="Chromosome"/>
</dbReference>
<dbReference type="EMBL" id="CP151108">
    <property type="protein sequence ID" value="WZF33105.1"/>
    <property type="molecule type" value="Genomic_DNA"/>
</dbReference>
<dbReference type="NCBIfam" id="NF005807">
    <property type="entry name" value="PRK07667.1"/>
    <property type="match status" value="1"/>
</dbReference>
<protein>
    <submittedName>
        <fullName evidence="1">Kinase</fullName>
    </submittedName>
</protein>
<dbReference type="RefSeq" id="WP_341519537.1">
    <property type="nucleotide sequence ID" value="NZ_CP151108.1"/>
</dbReference>
<gene>
    <name evidence="1" type="ORF">AABL52_12380</name>
</gene>
<dbReference type="Gene3D" id="3.40.50.300">
    <property type="entry name" value="P-loop containing nucleotide triphosphate hydrolases"/>
    <property type="match status" value="1"/>
</dbReference>
<organism evidence="1 2">
    <name type="scientific">Bacillus paramobilis</name>
    <dbReference type="NCBI Taxonomy" id="2817477"/>
    <lineage>
        <taxon>Bacteria</taxon>
        <taxon>Bacillati</taxon>
        <taxon>Bacillota</taxon>
        <taxon>Bacilli</taxon>
        <taxon>Bacillales</taxon>
        <taxon>Bacillaceae</taxon>
        <taxon>Bacillus</taxon>
        <taxon>Bacillus cereus group</taxon>
    </lineage>
</organism>
<dbReference type="InterPro" id="IPR027417">
    <property type="entry name" value="P-loop_NTPase"/>
</dbReference>
<keyword evidence="1" id="KW-0808">Transferase</keyword>
<dbReference type="CDD" id="cd01983">
    <property type="entry name" value="SIMIBI"/>
    <property type="match status" value="1"/>
</dbReference>
<dbReference type="GO" id="GO:0016301">
    <property type="term" value="F:kinase activity"/>
    <property type="evidence" value="ECO:0007669"/>
    <property type="project" value="UniProtKB-KW"/>
</dbReference>
<proteinExistence type="predicted"/>
<evidence type="ECO:0000313" key="1">
    <source>
        <dbReference type="EMBL" id="WZF33105.1"/>
    </source>
</evidence>
<sequence length="199" mass="24423">MDTNELINIMKKHKKNRFILGIDGLSRSGKTTFVENLKENMKQEGIPFHIFHIDDHIVERNKRYHTGYEEWYEYYYLQWDIAYLQKKFFQKLQTETKLTLPFYYDGIDSSEMKKVQIPIVGVIVIEGVFLQRKEWRDFFHYMVYLDCPRETRFLRESEETQKNLSKFENRYWKAEDYYLETELPKDRADLVIESLKNRR</sequence>
<evidence type="ECO:0000313" key="2">
    <source>
        <dbReference type="Proteomes" id="UP001485505"/>
    </source>
</evidence>
<keyword evidence="2" id="KW-1185">Reference proteome</keyword>
<accession>A0ABZ2VV35</accession>
<dbReference type="SUPFAM" id="SSF52540">
    <property type="entry name" value="P-loop containing nucleoside triphosphate hydrolases"/>
    <property type="match status" value="1"/>
</dbReference>